<accession>A0A7X5Y5Y1</accession>
<comment type="caution">
    <text evidence="2">The sequence shown here is derived from an EMBL/GenBank/DDBJ whole genome shotgun (WGS) entry which is preliminary data.</text>
</comment>
<dbReference type="AlphaFoldDB" id="A0A7X5Y5Y1"/>
<dbReference type="EMBL" id="JAATJC010000001">
    <property type="protein sequence ID" value="NJC05803.1"/>
    <property type="molecule type" value="Genomic_DNA"/>
</dbReference>
<keyword evidence="1" id="KW-0732">Signal</keyword>
<evidence type="ECO:0000313" key="2">
    <source>
        <dbReference type="EMBL" id="NJC05803.1"/>
    </source>
</evidence>
<organism evidence="2 3">
    <name type="scientific">Sphingomonas kaistensis</name>
    <dbReference type="NCBI Taxonomy" id="298708"/>
    <lineage>
        <taxon>Bacteria</taxon>
        <taxon>Pseudomonadati</taxon>
        <taxon>Pseudomonadota</taxon>
        <taxon>Alphaproteobacteria</taxon>
        <taxon>Sphingomonadales</taxon>
        <taxon>Sphingomonadaceae</taxon>
        <taxon>Sphingomonas</taxon>
    </lineage>
</organism>
<feature type="chain" id="PRO_5030809688" evidence="1">
    <location>
        <begin position="22"/>
        <end position="85"/>
    </location>
</feature>
<dbReference type="Proteomes" id="UP000558192">
    <property type="component" value="Unassembled WGS sequence"/>
</dbReference>
<evidence type="ECO:0000256" key="1">
    <source>
        <dbReference type="SAM" id="SignalP"/>
    </source>
</evidence>
<proteinExistence type="predicted"/>
<gene>
    <name evidence="2" type="ORF">GGQ97_001596</name>
</gene>
<dbReference type="RefSeq" id="WP_168068600.1">
    <property type="nucleotide sequence ID" value="NZ_JAATJC010000001.1"/>
</dbReference>
<reference evidence="2 3" key="1">
    <citation type="submission" date="2020-03" db="EMBL/GenBank/DDBJ databases">
        <title>Genomic Encyclopedia of Type Strains, Phase IV (KMG-IV): sequencing the most valuable type-strain genomes for metagenomic binning, comparative biology and taxonomic classification.</title>
        <authorList>
            <person name="Goeker M."/>
        </authorList>
    </citation>
    <scope>NUCLEOTIDE SEQUENCE [LARGE SCALE GENOMIC DNA]</scope>
    <source>
        <strain evidence="2 3">DSM 16846</strain>
    </source>
</reference>
<protein>
    <submittedName>
        <fullName evidence="2">Uncharacterized protein</fullName>
    </submittedName>
</protein>
<feature type="signal peptide" evidence="1">
    <location>
        <begin position="1"/>
        <end position="21"/>
    </location>
</feature>
<name>A0A7X5Y5Y1_9SPHN</name>
<sequence length="85" mass="8559">MTRFSKHLMIVTVLIATPALAGEVTGTGESTPIRSGAASSICAYSGLNDDGLGPSTLVQSYGQIRAAFGGPAPFRGSPGTSCRGN</sequence>
<evidence type="ECO:0000313" key="3">
    <source>
        <dbReference type="Proteomes" id="UP000558192"/>
    </source>
</evidence>
<keyword evidence="3" id="KW-1185">Reference proteome</keyword>